<dbReference type="InterPro" id="IPR051174">
    <property type="entry name" value="Cytochrome_c-type_ET"/>
</dbReference>
<evidence type="ECO:0000256" key="5">
    <source>
        <dbReference type="ARBA" id="ARBA00022982"/>
    </source>
</evidence>
<feature type="chain" id="PRO_5009532175" description="Doubled CXXCH motif domain-containing protein" evidence="8">
    <location>
        <begin position="24"/>
        <end position="411"/>
    </location>
</feature>
<dbReference type="PANTHER" id="PTHR30333">
    <property type="entry name" value="CYTOCHROME C-TYPE PROTEIN"/>
    <property type="match status" value="1"/>
</dbReference>
<sequence length="411" mass="43105">MKVLKLSLIVAAVAFLSYGTSYAFHSGGVAECVGCHNMHEPAGEYLLIGTDQSSTCLSCHENAADTGPSSYHISTAEASLGAGLAPKQRTPGGDFGWLKKSYTMTIRGTTSTEAGETHGHNIVAADKNYVEDATNTTAPGGSYPANKLACISCHDMHGKYRRLNGGAIATTGAPIIGSGSYATSLDPAAGEAVGVYRLLGGIGYTNSLIAAAGVSFAVNPPAAVAPSSYNRTESSTYTRVAYGKGMSRWCATCHPDMHTDSGGLKHSVDENLGSTIANNYNTYVKSGDATGSSASSYSSLVPFETNSTDYTALKAIVTSTPNAGPASSNQVMCLSCHRAHASGFMEMTRWNNEGEFMTYTSLWPGTDTTPSVPQFARGRLGAETLAAYNDIPASKFASYQRVYCNKCHVQD</sequence>
<keyword evidence="4" id="KW-0479">Metal-binding</keyword>
<keyword evidence="7" id="KW-0472">Membrane</keyword>
<evidence type="ECO:0000313" key="10">
    <source>
        <dbReference type="EMBL" id="OGL38515.1"/>
    </source>
</evidence>
<evidence type="ECO:0000256" key="4">
    <source>
        <dbReference type="ARBA" id="ARBA00022723"/>
    </source>
</evidence>
<dbReference type="AlphaFoldDB" id="A0A1F7RAC4"/>
<protein>
    <recommendedName>
        <fullName evidence="9">Doubled CXXCH motif domain-containing protein</fullName>
    </recommendedName>
</protein>
<reference evidence="10 11" key="1">
    <citation type="journal article" date="2016" name="Nat. Commun.">
        <title>Thousands of microbial genomes shed light on interconnected biogeochemical processes in an aquifer system.</title>
        <authorList>
            <person name="Anantharaman K."/>
            <person name="Brown C.T."/>
            <person name="Hug L.A."/>
            <person name="Sharon I."/>
            <person name="Castelle C.J."/>
            <person name="Probst A.J."/>
            <person name="Thomas B.C."/>
            <person name="Singh A."/>
            <person name="Wilkins M.J."/>
            <person name="Karaoz U."/>
            <person name="Brodie E.L."/>
            <person name="Williams K.H."/>
            <person name="Hubbard S.S."/>
            <person name="Banfield J.F."/>
        </authorList>
    </citation>
    <scope>NUCLEOTIDE SEQUENCE [LARGE SCALE GENOMIC DNA]</scope>
</reference>
<evidence type="ECO:0000256" key="8">
    <source>
        <dbReference type="SAM" id="SignalP"/>
    </source>
</evidence>
<dbReference type="Proteomes" id="UP000178526">
    <property type="component" value="Unassembled WGS sequence"/>
</dbReference>
<dbReference type="InterPro" id="IPR036280">
    <property type="entry name" value="Multihaem_cyt_sf"/>
</dbReference>
<keyword evidence="3" id="KW-0349">Heme</keyword>
<evidence type="ECO:0000256" key="6">
    <source>
        <dbReference type="ARBA" id="ARBA00023004"/>
    </source>
</evidence>
<feature type="signal peptide" evidence="8">
    <location>
        <begin position="1"/>
        <end position="23"/>
    </location>
</feature>
<evidence type="ECO:0000256" key="7">
    <source>
        <dbReference type="ARBA" id="ARBA00023136"/>
    </source>
</evidence>
<dbReference type="GO" id="GO:0009061">
    <property type="term" value="P:anaerobic respiration"/>
    <property type="evidence" value="ECO:0007669"/>
    <property type="project" value="TreeGrafter"/>
</dbReference>
<proteinExistence type="predicted"/>
<comment type="caution">
    <text evidence="10">The sequence shown here is derived from an EMBL/GenBank/DDBJ whole genome shotgun (WGS) entry which is preliminary data.</text>
</comment>
<dbReference type="GO" id="GO:0046872">
    <property type="term" value="F:metal ion binding"/>
    <property type="evidence" value="ECO:0007669"/>
    <property type="project" value="UniProtKB-KW"/>
</dbReference>
<dbReference type="Pfam" id="PF09699">
    <property type="entry name" value="Paired_CXXCH_1"/>
    <property type="match status" value="1"/>
</dbReference>
<dbReference type="GO" id="GO:0009055">
    <property type="term" value="F:electron transfer activity"/>
    <property type="evidence" value="ECO:0007669"/>
    <property type="project" value="TreeGrafter"/>
</dbReference>
<gene>
    <name evidence="10" type="ORF">A2042_00775</name>
</gene>
<comment type="subcellular location">
    <subcellularLocation>
        <location evidence="1">Membrane</location>
    </subcellularLocation>
</comment>
<dbReference type="CDD" id="cd21555">
    <property type="entry name" value="OmcS-like"/>
    <property type="match status" value="1"/>
</dbReference>
<evidence type="ECO:0000259" key="9">
    <source>
        <dbReference type="Pfam" id="PF09699"/>
    </source>
</evidence>
<dbReference type="PANTHER" id="PTHR30333:SF1">
    <property type="entry name" value="CYTOCHROME C-TYPE PROTEIN NAPC"/>
    <property type="match status" value="1"/>
</dbReference>
<evidence type="ECO:0000313" key="11">
    <source>
        <dbReference type="Proteomes" id="UP000178526"/>
    </source>
</evidence>
<keyword evidence="8" id="KW-0732">Signal</keyword>
<organism evidence="10 11">
    <name type="scientific">Candidatus Schekmanbacteria bacterium GWA2_38_11</name>
    <dbReference type="NCBI Taxonomy" id="1817876"/>
    <lineage>
        <taxon>Bacteria</taxon>
        <taxon>Candidatus Schekmaniibacteriota</taxon>
    </lineage>
</organism>
<dbReference type="InterPro" id="IPR010177">
    <property type="entry name" value="Paired_CXXCH_1"/>
</dbReference>
<evidence type="ECO:0000256" key="3">
    <source>
        <dbReference type="ARBA" id="ARBA00022617"/>
    </source>
</evidence>
<keyword evidence="2" id="KW-0813">Transport</keyword>
<keyword evidence="6" id="KW-0408">Iron</keyword>
<evidence type="ECO:0000256" key="2">
    <source>
        <dbReference type="ARBA" id="ARBA00022448"/>
    </source>
</evidence>
<dbReference type="SUPFAM" id="SSF48695">
    <property type="entry name" value="Multiheme cytochromes"/>
    <property type="match status" value="1"/>
</dbReference>
<feature type="domain" description="Doubled CXXCH motif" evidence="9">
    <location>
        <begin position="30"/>
        <end position="64"/>
    </location>
</feature>
<dbReference type="GO" id="GO:0016020">
    <property type="term" value="C:membrane"/>
    <property type="evidence" value="ECO:0007669"/>
    <property type="project" value="UniProtKB-SubCell"/>
</dbReference>
<keyword evidence="5" id="KW-0249">Electron transport</keyword>
<name>A0A1F7RAC4_9BACT</name>
<dbReference type="EMBL" id="MGDB01000144">
    <property type="protein sequence ID" value="OGL38515.1"/>
    <property type="molecule type" value="Genomic_DNA"/>
</dbReference>
<accession>A0A1F7RAC4</accession>
<evidence type="ECO:0000256" key="1">
    <source>
        <dbReference type="ARBA" id="ARBA00004370"/>
    </source>
</evidence>